<keyword evidence="1" id="KW-1185">Reference proteome</keyword>
<protein>
    <submittedName>
        <fullName evidence="2">Uncharacterized protein LOC142177333</fullName>
    </submittedName>
</protein>
<organism evidence="1 2">
    <name type="scientific">Nicotiana tabacum</name>
    <name type="common">Common tobacco</name>
    <dbReference type="NCBI Taxonomy" id="4097"/>
    <lineage>
        <taxon>Eukaryota</taxon>
        <taxon>Viridiplantae</taxon>
        <taxon>Streptophyta</taxon>
        <taxon>Embryophyta</taxon>
        <taxon>Tracheophyta</taxon>
        <taxon>Spermatophyta</taxon>
        <taxon>Magnoliopsida</taxon>
        <taxon>eudicotyledons</taxon>
        <taxon>Gunneridae</taxon>
        <taxon>Pentapetalae</taxon>
        <taxon>asterids</taxon>
        <taxon>lamiids</taxon>
        <taxon>Solanales</taxon>
        <taxon>Solanaceae</taxon>
        <taxon>Nicotianoideae</taxon>
        <taxon>Nicotianeae</taxon>
        <taxon>Nicotiana</taxon>
    </lineage>
</organism>
<gene>
    <name evidence="2" type="primary">LOC142177333</name>
</gene>
<name>A0AC58TXF2_TOBAC</name>
<reference evidence="2" key="2">
    <citation type="submission" date="2025-08" db="UniProtKB">
        <authorList>
            <consortium name="RefSeq"/>
        </authorList>
    </citation>
    <scope>IDENTIFICATION</scope>
    <source>
        <tissue evidence="2">Leaf</tissue>
    </source>
</reference>
<proteinExistence type="predicted"/>
<accession>A0AC58TXF2</accession>
<evidence type="ECO:0000313" key="2">
    <source>
        <dbReference type="RefSeq" id="XP_075101909.1"/>
    </source>
</evidence>
<dbReference type="Proteomes" id="UP000790787">
    <property type="component" value="Chromosome 23"/>
</dbReference>
<reference evidence="1" key="1">
    <citation type="journal article" date="2014" name="Nat. Commun.">
        <title>The tobacco genome sequence and its comparison with those of tomato and potato.</title>
        <authorList>
            <person name="Sierro N."/>
            <person name="Battey J.N."/>
            <person name="Ouadi S."/>
            <person name="Bakaher N."/>
            <person name="Bovet L."/>
            <person name="Willig A."/>
            <person name="Goepfert S."/>
            <person name="Peitsch M.C."/>
            <person name="Ivanov N.V."/>
        </authorList>
    </citation>
    <scope>NUCLEOTIDE SEQUENCE [LARGE SCALE GENOMIC DNA]</scope>
</reference>
<sequence>MKILKWTTDFKPNSETSLAPVWINLPDLPWHYYEWDALCRIVGPIGNPLVMDKATTTKSRPTTTKMRVQIDLVKPMLSTVRVDVRNQQGKMEAFDQKIKYEAMPAYCSHCKVQGHSIKRCKSSQPAQQKERSDYNE</sequence>
<dbReference type="RefSeq" id="XP_075101909.1">
    <property type="nucleotide sequence ID" value="XM_075245808.1"/>
</dbReference>
<evidence type="ECO:0000313" key="1">
    <source>
        <dbReference type="Proteomes" id="UP000790787"/>
    </source>
</evidence>